<evidence type="ECO:0000313" key="2">
    <source>
        <dbReference type="EMBL" id="WTT22066.1"/>
    </source>
</evidence>
<proteinExistence type="predicted"/>
<evidence type="ECO:0000256" key="1">
    <source>
        <dbReference type="SAM" id="Phobius"/>
    </source>
</evidence>
<feature type="transmembrane region" description="Helical" evidence="1">
    <location>
        <begin position="12"/>
        <end position="32"/>
    </location>
</feature>
<dbReference type="EMBL" id="CP108222">
    <property type="protein sequence ID" value="WTT22066.1"/>
    <property type="molecule type" value="Genomic_DNA"/>
</dbReference>
<feature type="transmembrane region" description="Helical" evidence="1">
    <location>
        <begin position="52"/>
        <end position="72"/>
    </location>
</feature>
<keyword evidence="1" id="KW-0472">Membrane</keyword>
<keyword evidence="1" id="KW-1133">Transmembrane helix</keyword>
<sequence>MLHVFWPAVRRVAPLGAVAGGLVGLAFASVIMTDGGAVSEAAVTLLEFGSGFAVLFTTGVAAGSTATILRTARRAGVRPDREMLATEHTAETYLTDVPQRHANHLLGSLLDRLNPPAEVKHRNVESDGTASAVLACRSTTNFPVSATVRVAARDQGFTVTMRTAPAQTWKKLDGGASWEVLRHLLKTVDGRESRRDSSGS</sequence>
<accession>A0AAU2ABG6</accession>
<gene>
    <name evidence="2" type="ORF">OHA22_44315</name>
</gene>
<organism evidence="2">
    <name type="scientific">Streptomyces sp. NBC_00093</name>
    <dbReference type="NCBI Taxonomy" id="2975649"/>
    <lineage>
        <taxon>Bacteria</taxon>
        <taxon>Bacillati</taxon>
        <taxon>Actinomycetota</taxon>
        <taxon>Actinomycetes</taxon>
        <taxon>Kitasatosporales</taxon>
        <taxon>Streptomycetaceae</taxon>
        <taxon>Streptomyces</taxon>
    </lineage>
</organism>
<dbReference type="AlphaFoldDB" id="A0AAU2ABG6"/>
<protein>
    <submittedName>
        <fullName evidence="2">Uncharacterized protein</fullName>
    </submittedName>
</protein>
<keyword evidence="1" id="KW-0812">Transmembrane</keyword>
<reference evidence="2" key="1">
    <citation type="submission" date="2022-10" db="EMBL/GenBank/DDBJ databases">
        <title>The complete genomes of actinobacterial strains from the NBC collection.</title>
        <authorList>
            <person name="Joergensen T.S."/>
            <person name="Alvarez Arevalo M."/>
            <person name="Sterndorff E.B."/>
            <person name="Faurdal D."/>
            <person name="Vuksanovic O."/>
            <person name="Mourched A.-S."/>
            <person name="Charusanti P."/>
            <person name="Shaw S."/>
            <person name="Blin K."/>
            <person name="Weber T."/>
        </authorList>
    </citation>
    <scope>NUCLEOTIDE SEQUENCE</scope>
    <source>
        <strain evidence="2">NBC_00093</strain>
    </source>
</reference>
<name>A0AAU2ABG6_9ACTN</name>